<evidence type="ECO:0000313" key="4">
    <source>
        <dbReference type="Proteomes" id="UP000694844"/>
    </source>
</evidence>
<keyword evidence="4" id="KW-1185">Reference proteome</keyword>
<dbReference type="Pfam" id="PF05380">
    <property type="entry name" value="Peptidase_A17"/>
    <property type="match status" value="1"/>
</dbReference>
<dbReference type="SUPFAM" id="SSF53098">
    <property type="entry name" value="Ribonuclease H-like"/>
    <property type="match status" value="1"/>
</dbReference>
<dbReference type="InterPro" id="IPR008042">
    <property type="entry name" value="Retrotrans_Pao"/>
</dbReference>
<protein>
    <submittedName>
        <fullName evidence="5">Uncharacterized protein LOC111137375</fullName>
    </submittedName>
</protein>
<name>A0A8B8EX12_CRAVI</name>
<dbReference type="InterPro" id="IPR043502">
    <property type="entry name" value="DNA/RNA_pol_sf"/>
</dbReference>
<feature type="compositionally biased region" description="Basic and acidic residues" evidence="2">
    <location>
        <begin position="677"/>
        <end position="691"/>
    </location>
</feature>
<feature type="coiled-coil region" evidence="1">
    <location>
        <begin position="202"/>
        <end position="231"/>
    </location>
</feature>
<feature type="region of interest" description="Disordered" evidence="2">
    <location>
        <begin position="235"/>
        <end position="293"/>
    </location>
</feature>
<dbReference type="SUPFAM" id="SSF56672">
    <property type="entry name" value="DNA/RNA polymerases"/>
    <property type="match status" value="1"/>
</dbReference>
<dbReference type="Gene3D" id="3.30.420.10">
    <property type="entry name" value="Ribonuclease H-like superfamily/Ribonuclease H"/>
    <property type="match status" value="1"/>
</dbReference>
<dbReference type="Proteomes" id="UP000694844">
    <property type="component" value="Chromosome 5"/>
</dbReference>
<feature type="region of interest" description="Disordered" evidence="2">
    <location>
        <begin position="677"/>
        <end position="715"/>
    </location>
</feature>
<feature type="compositionally biased region" description="Polar residues" evidence="2">
    <location>
        <begin position="268"/>
        <end position="291"/>
    </location>
</feature>
<evidence type="ECO:0000259" key="3">
    <source>
        <dbReference type="PROSITE" id="PS50994"/>
    </source>
</evidence>
<evidence type="ECO:0000256" key="2">
    <source>
        <dbReference type="SAM" id="MobiDB-lite"/>
    </source>
</evidence>
<dbReference type="InterPro" id="IPR036397">
    <property type="entry name" value="RNaseH_sf"/>
</dbReference>
<dbReference type="InterPro" id="IPR040676">
    <property type="entry name" value="DUF5641"/>
</dbReference>
<dbReference type="GO" id="GO:0003676">
    <property type="term" value="F:nucleic acid binding"/>
    <property type="evidence" value="ECO:0007669"/>
    <property type="project" value="InterPro"/>
</dbReference>
<feature type="compositionally biased region" description="Polar residues" evidence="2">
    <location>
        <begin position="245"/>
        <end position="255"/>
    </location>
</feature>
<accession>A0A8B8EX12</accession>
<gene>
    <name evidence="5" type="primary">LOC111137375</name>
</gene>
<sequence>MATKPESKETETESHPMADEARVRQLTEKATDIYDEKVKHYTVELSILWDRVDFVIQSIDANKDNLDVLLDVQRKLIHNVENFDKFSSEFSEYLKRTRTEESLSESNKLDFLRKGYNLLIENAKRRLLNLTEEHNKKDNKSETSYYSRTSSTRTSQSSILARKAAKAEAAKVSLQFAKEAAELKKKQALIEQQYALETASAKALAERQRSETQATLELLKKEQEAAEAEAEVNVLRSFDGDEQSKSQTSLSSLPESDSRTKTKDYIENLSSNVPLQQPSQPNVQQTSNVDNTVEDRRMLRDFDHRNDHRGSHLRQPANYIHPNARSKEEPSVNVHSSLNPNAPSFNPANTQTLSSDFTKFLLKKDLLLTRLTSFNDKPETYASWKNSFKNIMEELGVTAVEEVDLLVKWLGKDSQKYAQSLKTSTLSDPKRGLRRIWDRLDERYGAPEMVEAALKRKIDGFAKITSRNFKPLYDLSDILSEIEAVKEDTKYSSLLGYYDSSSGVTPIVRKLPVNLQEKWTNTAVKYIEEHRVPYPPFSTFVDFIRKLSRTKNNPSFIYDPQPSEHVRKDFSSYRPNDKTGVSALKTNFVGMSQEKPTLDPTTKCPLHHSNHALNKCKVFRFKPLEARKKFLKENGICFRCCASTSHARRDCKVPITCEECGDDRHPAALHVDFKSSEGIRHSTQSSERDSYVKISSPLNRSSSHGGEESLTTETHKPAAKTLCTQIRKGTFNGKSCSKTLLARVYRKGNPEDQLTLYAIIDDQSNKSLVSPGFFQHFSDVDGYAAYTLSSCMGRIDTCGRRATGFVIESFDGSCTLDLPTLIECNQLPDSKDEIPTRDVANHYPHLTEIAHHFPPIDNRAQVSLLIGRDLPEAHHVEAQITGQKGTPFAQKLALGWTLIGEICFGKFHQPDIKSYKTSILGSGRATMFKPCDSDFEVKEKYEHFIMNPDPFQDLDNLGCTVFHKTPNDEKPGLSSEDREFLKLMDKEFTKDSEGYWTAPLPFRSNRPKLPNNKEQALKRARSLHISMQKDPLKREHMLTFMQGILERGHAETAPPIQGDRERWYLPIFGVYHPRKPNQIRGVFDSSAKHCGVSLNDVLLSGPDLLNSLLGVLMRFRREPIAVMTDVQQMFYCFRVKDEHKDYLRFLWYRGNDPNAELIEYRMRVHVFGNSPSPAVASYGLKKIAWISGQTFGEDVANFLQRDFYVDDGLNSLPSETQAIDLLTRTRSALYQEGRLHLHKIASNSRAVMKAFSAEDLAKELKQVDIGEGTLPVQRSLGIGWNLDTDCFLFYPSSEVKPVTRRGVLSTVNSIFDPLGFVAPITVEGKLFLRSLVCSSIDWDAPLSDEQVTWWNKWRQSLDMLTELKIPRVYTNMSFGNSDSKEVYVYCDASEHAIAAVGYLLAKSKDQKELGFILGKAKVAPSHGHTIPRLELCAAVLSTEIALIISEQLDIDLSKFRFHSDSKVVLGYITNQSRRFYTYVSNRVARIRQVTSPDQWRYVSTNNNPADVATRTIHVSDLKTSMWLKGPPYNLTDEESSEENLYELQNPDTDKEVRSLVTCLRNSHAAPNLSLGSHRFSEFQNWKNLIETIARLRHVVQSFKREGPCTGWHSCKLIKSVSSYKEAEKFVIKVVQREAYQEEIYSIQERKSVPTNSSLRKLDPYVDFDGVMRVGGRLNKGQLCEDEKNPIIIPSQHHVAKLIIEFYHRKSKHQGRHITGGAVRSAGFWIVGGKRLISSILYKCVICRKLRRKEETPKMADLPIDRTQPGPPFTYVGLDTFGPWNIVAKRTRGGVTNSKRWAILFTCLTTRGVHIEVVEEMSASSFINAYRRFVALRGPVKQIRSDRGTNFVGSTDDLNINTINVEDGQVKSILYENGTTWIFNPPHSSHMGGVWERLIGVARRILDAMLLENSMAKGHLTHEVLVTFLAEVSAIMNSRPLTTLSTDPDDPYPLSPSLLITQKPDVLVTSPDAALDFKDMYRSQWKRVRHLADVFWSKWKVQYLQSLQERRKWQKDRRNISVGDVVLMVDKQASRIQWPMGKVVRTFPSADGRVRKAEIRISRDGKTSLFIRPVSELVLLIENEEV</sequence>
<dbReference type="RefSeq" id="XP_022344521.1">
    <property type="nucleotide sequence ID" value="XM_022488813.1"/>
</dbReference>
<organism evidence="4 5">
    <name type="scientific">Crassostrea virginica</name>
    <name type="common">Eastern oyster</name>
    <dbReference type="NCBI Taxonomy" id="6565"/>
    <lineage>
        <taxon>Eukaryota</taxon>
        <taxon>Metazoa</taxon>
        <taxon>Spiralia</taxon>
        <taxon>Lophotrochozoa</taxon>
        <taxon>Mollusca</taxon>
        <taxon>Bivalvia</taxon>
        <taxon>Autobranchia</taxon>
        <taxon>Pteriomorphia</taxon>
        <taxon>Ostreida</taxon>
        <taxon>Ostreoidea</taxon>
        <taxon>Ostreidae</taxon>
        <taxon>Crassostrea</taxon>
    </lineage>
</organism>
<dbReference type="PANTHER" id="PTHR47331:SF6">
    <property type="entry name" value="DOUBLECORTIN DOMAIN-CONTAINING PROTEIN"/>
    <property type="match status" value="1"/>
</dbReference>
<feature type="compositionally biased region" description="Polar residues" evidence="2">
    <location>
        <begin position="696"/>
        <end position="712"/>
    </location>
</feature>
<proteinExistence type="predicted"/>
<feature type="compositionally biased region" description="Basic and acidic residues" evidence="2">
    <location>
        <begin position="131"/>
        <end position="141"/>
    </location>
</feature>
<dbReference type="PROSITE" id="PS50994">
    <property type="entry name" value="INTEGRASE"/>
    <property type="match status" value="1"/>
</dbReference>
<dbReference type="OrthoDB" id="6092644at2759"/>
<feature type="compositionally biased region" description="Basic and acidic residues" evidence="2">
    <location>
        <begin position="256"/>
        <end position="266"/>
    </location>
</feature>
<reference evidence="5" key="1">
    <citation type="submission" date="2025-08" db="UniProtKB">
        <authorList>
            <consortium name="RefSeq"/>
        </authorList>
    </citation>
    <scope>IDENTIFICATION</scope>
    <source>
        <tissue evidence="5">Whole sample</tissue>
    </source>
</reference>
<dbReference type="InterPro" id="IPR001584">
    <property type="entry name" value="Integrase_cat-core"/>
</dbReference>
<evidence type="ECO:0000256" key="1">
    <source>
        <dbReference type="SAM" id="Coils"/>
    </source>
</evidence>
<dbReference type="InterPro" id="IPR012337">
    <property type="entry name" value="RNaseH-like_sf"/>
</dbReference>
<dbReference type="GO" id="GO:0015074">
    <property type="term" value="P:DNA integration"/>
    <property type="evidence" value="ECO:0007669"/>
    <property type="project" value="InterPro"/>
</dbReference>
<feature type="region of interest" description="Disordered" evidence="2">
    <location>
        <begin position="1"/>
        <end position="20"/>
    </location>
</feature>
<dbReference type="Pfam" id="PF18701">
    <property type="entry name" value="DUF5641"/>
    <property type="match status" value="1"/>
</dbReference>
<feature type="domain" description="Integrase catalytic" evidence="3">
    <location>
        <begin position="1748"/>
        <end position="1954"/>
    </location>
</feature>
<dbReference type="GeneID" id="111137375"/>
<keyword evidence="1" id="KW-0175">Coiled coil</keyword>
<dbReference type="KEGG" id="cvn:111137375"/>
<dbReference type="PANTHER" id="PTHR47331">
    <property type="entry name" value="PHD-TYPE DOMAIN-CONTAINING PROTEIN"/>
    <property type="match status" value="1"/>
</dbReference>
<evidence type="ECO:0000313" key="5">
    <source>
        <dbReference type="RefSeq" id="XP_022344521.1"/>
    </source>
</evidence>
<feature type="region of interest" description="Disordered" evidence="2">
    <location>
        <begin position="131"/>
        <end position="150"/>
    </location>
</feature>